<dbReference type="VEuPathDB" id="FungiDB:PAAG_12284"/>
<dbReference type="EMBL" id="KN294011">
    <property type="protein sequence ID" value="KGQ01033.1"/>
    <property type="molecule type" value="Genomic_DNA"/>
</dbReference>
<protein>
    <submittedName>
        <fullName evidence="1">Uncharacterized protein</fullName>
    </submittedName>
</protein>
<dbReference type="AlphaFoldDB" id="A0A0A2V0K4"/>
<accession>A0A0A2V0K4</accession>
<dbReference type="GeneID" id="26970997"/>
<gene>
    <name evidence="1" type="ORF">PAAG_12284</name>
</gene>
<reference evidence="1 2" key="1">
    <citation type="journal article" date="2011" name="PLoS Genet.">
        <title>Comparative genomic analysis of human fungal pathogens causing paracoccidioidomycosis.</title>
        <authorList>
            <person name="Desjardins C.A."/>
            <person name="Champion M.D."/>
            <person name="Holder J.W."/>
            <person name="Muszewska A."/>
            <person name="Goldberg J."/>
            <person name="Bailao A.M."/>
            <person name="Brigido M.M."/>
            <person name="Ferreira M.E."/>
            <person name="Garcia A.M."/>
            <person name="Grynberg M."/>
            <person name="Gujja S."/>
            <person name="Heiman D.I."/>
            <person name="Henn M.R."/>
            <person name="Kodira C.D."/>
            <person name="Leon-Narvaez H."/>
            <person name="Longo L.V."/>
            <person name="Ma L.J."/>
            <person name="Malavazi I."/>
            <person name="Matsuo A.L."/>
            <person name="Morais F.V."/>
            <person name="Pereira M."/>
            <person name="Rodriguez-Brito S."/>
            <person name="Sakthikumar S."/>
            <person name="Salem-Izacc S.M."/>
            <person name="Sykes S.M."/>
            <person name="Teixeira M.M."/>
            <person name="Vallejo M.C."/>
            <person name="Walter M.E."/>
            <person name="Yandava C."/>
            <person name="Young S."/>
            <person name="Zeng Q."/>
            <person name="Zucker J."/>
            <person name="Felipe M.S."/>
            <person name="Goldman G.H."/>
            <person name="Haas B.J."/>
            <person name="McEwen J.G."/>
            <person name="Nino-Vega G."/>
            <person name="Puccia R."/>
            <person name="San-Blas G."/>
            <person name="Soares C.M."/>
            <person name="Birren B.W."/>
            <person name="Cuomo C.A."/>
        </authorList>
    </citation>
    <scope>NUCLEOTIDE SEQUENCE [LARGE SCALE GENOMIC DNA]</scope>
    <source>
        <strain evidence="2">ATCC MYA-826 / Pb01</strain>
    </source>
</reference>
<proteinExistence type="predicted"/>
<organism evidence="1 2">
    <name type="scientific">Paracoccidioides lutzii (strain ATCC MYA-826 / Pb01)</name>
    <name type="common">Paracoccidioides brasiliensis</name>
    <dbReference type="NCBI Taxonomy" id="502779"/>
    <lineage>
        <taxon>Eukaryota</taxon>
        <taxon>Fungi</taxon>
        <taxon>Dikarya</taxon>
        <taxon>Ascomycota</taxon>
        <taxon>Pezizomycotina</taxon>
        <taxon>Eurotiomycetes</taxon>
        <taxon>Eurotiomycetidae</taxon>
        <taxon>Onygenales</taxon>
        <taxon>Ajellomycetaceae</taxon>
        <taxon>Paracoccidioides</taxon>
    </lineage>
</organism>
<keyword evidence="2" id="KW-1185">Reference proteome</keyword>
<evidence type="ECO:0000313" key="1">
    <source>
        <dbReference type="EMBL" id="KGQ01033.1"/>
    </source>
</evidence>
<dbReference type="HOGENOM" id="CLU_2050320_0_0_1"/>
<name>A0A0A2V0K4_PARBA</name>
<evidence type="ECO:0000313" key="2">
    <source>
        <dbReference type="Proteomes" id="UP000002059"/>
    </source>
</evidence>
<dbReference type="KEGG" id="pbl:PAAG_12284"/>
<sequence length="120" mass="13892">MAAFEYIMSCSSKGNLSKIVERLRIWIPGISEESLQVIETATTMHTLPCSNIRYHANVRQRTWDMWRSGRLMDATRNARCIILYGTNQTVNLATYVWVKIFELISRLKYTDACREVLIGT</sequence>
<dbReference type="Proteomes" id="UP000002059">
    <property type="component" value="Partially assembled WGS sequence"/>
</dbReference>
<dbReference type="STRING" id="502779.A0A0A2V0K4"/>
<dbReference type="RefSeq" id="XP_015702592.1">
    <property type="nucleotide sequence ID" value="XM_015847796.1"/>
</dbReference>